<evidence type="ECO:0000313" key="2">
    <source>
        <dbReference type="Proteomes" id="UP000489600"/>
    </source>
</evidence>
<proteinExistence type="predicted"/>
<evidence type="ECO:0000313" key="1">
    <source>
        <dbReference type="EMBL" id="VVA99183.1"/>
    </source>
</evidence>
<gene>
    <name evidence="1" type="ORF">ANE_LOCUS9628</name>
</gene>
<comment type="caution">
    <text evidence="1">The sequence shown here is derived from an EMBL/GenBank/DDBJ whole genome shotgun (WGS) entry which is preliminary data.</text>
</comment>
<protein>
    <submittedName>
        <fullName evidence="1">Uncharacterized protein</fullName>
    </submittedName>
</protein>
<dbReference type="EMBL" id="CABITT030000003">
    <property type="protein sequence ID" value="VVA99183.1"/>
    <property type="molecule type" value="Genomic_DNA"/>
</dbReference>
<dbReference type="Proteomes" id="UP000489600">
    <property type="component" value="Unassembled WGS sequence"/>
</dbReference>
<name>A0A565BC40_9BRAS</name>
<sequence>MENSRLGFRFHDYLENVMTIGAKGWSLMAVCIHYIGPDKSFLALYETKNHLQRQMFLNLGRRALSTPPEEGRKLGRAFASNHAEHFATTWRTMSKDFWEIP</sequence>
<organism evidence="1 2">
    <name type="scientific">Arabis nemorensis</name>
    <dbReference type="NCBI Taxonomy" id="586526"/>
    <lineage>
        <taxon>Eukaryota</taxon>
        <taxon>Viridiplantae</taxon>
        <taxon>Streptophyta</taxon>
        <taxon>Embryophyta</taxon>
        <taxon>Tracheophyta</taxon>
        <taxon>Spermatophyta</taxon>
        <taxon>Magnoliopsida</taxon>
        <taxon>eudicotyledons</taxon>
        <taxon>Gunneridae</taxon>
        <taxon>Pentapetalae</taxon>
        <taxon>rosids</taxon>
        <taxon>malvids</taxon>
        <taxon>Brassicales</taxon>
        <taxon>Brassicaceae</taxon>
        <taxon>Arabideae</taxon>
        <taxon>Arabis</taxon>
    </lineage>
</organism>
<dbReference type="AlphaFoldDB" id="A0A565BC40"/>
<accession>A0A565BC40</accession>
<reference evidence="1" key="1">
    <citation type="submission" date="2019-07" db="EMBL/GenBank/DDBJ databases">
        <authorList>
            <person name="Dittberner H."/>
        </authorList>
    </citation>
    <scope>NUCLEOTIDE SEQUENCE [LARGE SCALE GENOMIC DNA]</scope>
</reference>
<keyword evidence="2" id="KW-1185">Reference proteome</keyword>